<dbReference type="PROSITE" id="PS51918">
    <property type="entry name" value="RADICAL_SAM"/>
    <property type="match status" value="1"/>
</dbReference>
<dbReference type="InterPro" id="IPR058240">
    <property type="entry name" value="rSAM_sf"/>
</dbReference>
<sequence>MQKHPFKSEGVRQELPVGGYIPQSFIDYPGLIAAVIFTVGCNFRCPYCHNPELVDPVRSGGNHQIPFHDVVRLVERNRSCLDAVVVTGGEPAMHESLPESLRTFRKLGLLVKLDTNGSYPDMIDLLLRERLVDCVALDIKAPLQSRRYEEVIGIPCSGAMMKCIERSCSLLLSSGIDVVFRSTLLKGIHASEDVDAMAAVSGNRLVLQRFRPDRTLRPLAAGVFSDGELHALASRFNCVICSFGL</sequence>
<dbReference type="OrthoDB" id="9782387at2"/>
<accession>B4SFV5</accession>
<name>B4SFV5_PELPB</name>
<dbReference type="Pfam" id="PF04055">
    <property type="entry name" value="Radical_SAM"/>
    <property type="match status" value="1"/>
</dbReference>
<evidence type="ECO:0000313" key="9">
    <source>
        <dbReference type="Proteomes" id="UP000002724"/>
    </source>
</evidence>
<protein>
    <submittedName>
        <fullName evidence="8">Anaerobic ribonucleoside-triphosphate reductase activating protein</fullName>
    </submittedName>
</protein>
<dbReference type="HOGENOM" id="CLU_078147_2_1_10"/>
<dbReference type="KEGG" id="pph:Ppha_2621"/>
<dbReference type="NCBIfam" id="TIGR02495">
    <property type="entry name" value="NrdG2"/>
    <property type="match status" value="1"/>
</dbReference>
<dbReference type="SUPFAM" id="SSF102114">
    <property type="entry name" value="Radical SAM enzymes"/>
    <property type="match status" value="1"/>
</dbReference>
<dbReference type="CDD" id="cd01335">
    <property type="entry name" value="Radical_SAM"/>
    <property type="match status" value="1"/>
</dbReference>
<comment type="cofactor">
    <cofactor evidence="1">
        <name>[4Fe-4S] cluster</name>
        <dbReference type="ChEBI" id="CHEBI:49883"/>
    </cofactor>
</comment>
<dbReference type="Gene3D" id="3.20.20.70">
    <property type="entry name" value="Aldolase class I"/>
    <property type="match status" value="1"/>
</dbReference>
<gene>
    <name evidence="8" type="ordered locus">Ppha_2621</name>
</gene>
<keyword evidence="3" id="KW-0949">S-adenosyl-L-methionine</keyword>
<evidence type="ECO:0000256" key="6">
    <source>
        <dbReference type="ARBA" id="ARBA00023014"/>
    </source>
</evidence>
<dbReference type="RefSeq" id="WP_012509255.1">
    <property type="nucleotide sequence ID" value="NC_011060.1"/>
</dbReference>
<dbReference type="SFLD" id="SFLDG01094">
    <property type="entry name" value="Uncharacterised_Radical_SAM_Su"/>
    <property type="match status" value="1"/>
</dbReference>
<dbReference type="InterPro" id="IPR013785">
    <property type="entry name" value="Aldolase_TIM"/>
</dbReference>
<dbReference type="InterPro" id="IPR007197">
    <property type="entry name" value="rSAM"/>
</dbReference>
<dbReference type="eggNOG" id="COG1180">
    <property type="taxonomic scope" value="Bacteria"/>
</dbReference>
<evidence type="ECO:0000256" key="1">
    <source>
        <dbReference type="ARBA" id="ARBA00001966"/>
    </source>
</evidence>
<dbReference type="STRING" id="324925.Ppha_2621"/>
<keyword evidence="6" id="KW-0411">Iron-sulfur</keyword>
<dbReference type="PANTHER" id="PTHR30352">
    <property type="entry name" value="PYRUVATE FORMATE-LYASE-ACTIVATING ENZYME"/>
    <property type="match status" value="1"/>
</dbReference>
<dbReference type="InterPro" id="IPR034457">
    <property type="entry name" value="Organic_radical-activating"/>
</dbReference>
<evidence type="ECO:0000256" key="2">
    <source>
        <dbReference type="ARBA" id="ARBA00022485"/>
    </source>
</evidence>
<evidence type="ECO:0000313" key="8">
    <source>
        <dbReference type="EMBL" id="ACF44782.1"/>
    </source>
</evidence>
<keyword evidence="4" id="KW-0479">Metal-binding</keyword>
<evidence type="ECO:0000256" key="5">
    <source>
        <dbReference type="ARBA" id="ARBA00023004"/>
    </source>
</evidence>
<dbReference type="AlphaFoldDB" id="B4SFV5"/>
<dbReference type="EMBL" id="CP001110">
    <property type="protein sequence ID" value="ACF44782.1"/>
    <property type="molecule type" value="Genomic_DNA"/>
</dbReference>
<feature type="domain" description="Radical SAM core" evidence="7">
    <location>
        <begin position="27"/>
        <end position="239"/>
    </location>
</feature>
<keyword evidence="5" id="KW-0408">Iron</keyword>
<dbReference type="InterPro" id="IPR012840">
    <property type="entry name" value="NrdG2"/>
</dbReference>
<keyword evidence="2" id="KW-0004">4Fe-4S</keyword>
<evidence type="ECO:0000256" key="3">
    <source>
        <dbReference type="ARBA" id="ARBA00022691"/>
    </source>
</evidence>
<organism evidence="8 9">
    <name type="scientific">Pelodictyon phaeoclathratiforme (strain DSM 5477 / BU-1)</name>
    <dbReference type="NCBI Taxonomy" id="324925"/>
    <lineage>
        <taxon>Bacteria</taxon>
        <taxon>Pseudomonadati</taxon>
        <taxon>Chlorobiota</taxon>
        <taxon>Chlorobiia</taxon>
        <taxon>Chlorobiales</taxon>
        <taxon>Chlorobiaceae</taxon>
        <taxon>Chlorobium/Pelodictyon group</taxon>
        <taxon>Pelodictyon</taxon>
    </lineage>
</organism>
<dbReference type="PANTHER" id="PTHR30352:SF5">
    <property type="entry name" value="PYRUVATE FORMATE-LYASE 1-ACTIVATING ENZYME"/>
    <property type="match status" value="1"/>
</dbReference>
<dbReference type="GO" id="GO:0046872">
    <property type="term" value="F:metal ion binding"/>
    <property type="evidence" value="ECO:0007669"/>
    <property type="project" value="UniProtKB-KW"/>
</dbReference>
<evidence type="ECO:0000256" key="4">
    <source>
        <dbReference type="ARBA" id="ARBA00022723"/>
    </source>
</evidence>
<dbReference type="Proteomes" id="UP000002724">
    <property type="component" value="Chromosome"/>
</dbReference>
<evidence type="ECO:0000259" key="7">
    <source>
        <dbReference type="PROSITE" id="PS51918"/>
    </source>
</evidence>
<keyword evidence="9" id="KW-1185">Reference proteome</keyword>
<reference evidence="8 9" key="1">
    <citation type="submission" date="2008-06" db="EMBL/GenBank/DDBJ databases">
        <title>Complete sequence of Pelodictyon phaeoclathratiforme BU-1.</title>
        <authorList>
            <consortium name="US DOE Joint Genome Institute"/>
            <person name="Lucas S."/>
            <person name="Copeland A."/>
            <person name="Lapidus A."/>
            <person name="Glavina del Rio T."/>
            <person name="Dalin E."/>
            <person name="Tice H."/>
            <person name="Bruce D."/>
            <person name="Goodwin L."/>
            <person name="Pitluck S."/>
            <person name="Schmutz J."/>
            <person name="Larimer F."/>
            <person name="Land M."/>
            <person name="Hauser L."/>
            <person name="Kyrpides N."/>
            <person name="Mikhailova N."/>
            <person name="Liu Z."/>
            <person name="Li T."/>
            <person name="Zhao F."/>
            <person name="Overmann J."/>
            <person name="Bryant D.A."/>
            <person name="Richardson P."/>
        </authorList>
    </citation>
    <scope>NUCLEOTIDE SEQUENCE [LARGE SCALE GENOMIC DNA]</scope>
    <source>
        <strain evidence="9">DSM 5477 / BU-1</strain>
    </source>
</reference>
<dbReference type="SFLD" id="SFLDS00029">
    <property type="entry name" value="Radical_SAM"/>
    <property type="match status" value="1"/>
</dbReference>
<dbReference type="GO" id="GO:0003824">
    <property type="term" value="F:catalytic activity"/>
    <property type="evidence" value="ECO:0007669"/>
    <property type="project" value="InterPro"/>
</dbReference>
<dbReference type="GO" id="GO:0051539">
    <property type="term" value="F:4 iron, 4 sulfur cluster binding"/>
    <property type="evidence" value="ECO:0007669"/>
    <property type="project" value="UniProtKB-KW"/>
</dbReference>
<proteinExistence type="predicted"/>